<dbReference type="PANTHER" id="PTHR40078">
    <property type="entry name" value="INTEGRAL MEMBRANE PROTEIN-RELATED"/>
    <property type="match status" value="1"/>
</dbReference>
<evidence type="ECO:0000313" key="4">
    <source>
        <dbReference type="Proteomes" id="UP000655366"/>
    </source>
</evidence>
<feature type="transmembrane region" description="Helical" evidence="2">
    <location>
        <begin position="80"/>
        <end position="100"/>
    </location>
</feature>
<comment type="caution">
    <text evidence="3">The sequence shown here is derived from an EMBL/GenBank/DDBJ whole genome shotgun (WGS) entry which is preliminary data.</text>
</comment>
<dbReference type="RefSeq" id="WP_196396510.1">
    <property type="nucleotide sequence ID" value="NZ_JADNYM010000010.1"/>
</dbReference>
<evidence type="ECO:0000313" key="3">
    <source>
        <dbReference type="EMBL" id="MBG0739558.1"/>
    </source>
</evidence>
<feature type="transmembrane region" description="Helical" evidence="2">
    <location>
        <begin position="107"/>
        <end position="130"/>
    </location>
</feature>
<evidence type="ECO:0008006" key="5">
    <source>
        <dbReference type="Google" id="ProtNLM"/>
    </source>
</evidence>
<gene>
    <name evidence="3" type="ORF">IV500_09190</name>
</gene>
<proteinExistence type="predicted"/>
<dbReference type="InterPro" id="IPR038750">
    <property type="entry name" value="YczE/YyaS-like"/>
</dbReference>
<reference evidence="3 4" key="1">
    <citation type="submission" date="2020-11" db="EMBL/GenBank/DDBJ databases">
        <title>Arthrobacter antarcticus sp. nov., isolated from Antarctic Soil.</title>
        <authorList>
            <person name="Li J."/>
        </authorList>
    </citation>
    <scope>NUCLEOTIDE SEQUENCE [LARGE SCALE GENOMIC DNA]</scope>
    <source>
        <strain evidence="3 4">Z1-20</strain>
    </source>
</reference>
<dbReference type="Proteomes" id="UP000655366">
    <property type="component" value="Unassembled WGS sequence"/>
</dbReference>
<protein>
    <recommendedName>
        <fullName evidence="5">Membrane protein YczE</fullName>
    </recommendedName>
</protein>
<dbReference type="Pfam" id="PF19700">
    <property type="entry name" value="DUF6198"/>
    <property type="match status" value="1"/>
</dbReference>
<dbReference type="PANTHER" id="PTHR40078:SF1">
    <property type="entry name" value="INTEGRAL MEMBRANE PROTEIN"/>
    <property type="match status" value="1"/>
</dbReference>
<keyword evidence="4" id="KW-1185">Reference proteome</keyword>
<evidence type="ECO:0000256" key="2">
    <source>
        <dbReference type="SAM" id="Phobius"/>
    </source>
</evidence>
<accession>A0A931G555</accession>
<feature type="region of interest" description="Disordered" evidence="1">
    <location>
        <begin position="209"/>
        <end position="233"/>
    </location>
</feature>
<feature type="transmembrane region" description="Helical" evidence="2">
    <location>
        <begin position="161"/>
        <end position="185"/>
    </location>
</feature>
<evidence type="ECO:0000256" key="1">
    <source>
        <dbReference type="SAM" id="MobiDB-lite"/>
    </source>
</evidence>
<feature type="transmembrane region" description="Helical" evidence="2">
    <location>
        <begin position="14"/>
        <end position="32"/>
    </location>
</feature>
<keyword evidence="2" id="KW-1133">Transmembrane helix</keyword>
<dbReference type="EMBL" id="JADNYM010000010">
    <property type="protein sequence ID" value="MBG0739558.1"/>
    <property type="molecule type" value="Genomic_DNA"/>
</dbReference>
<feature type="compositionally biased region" description="Basic residues" evidence="1">
    <location>
        <begin position="218"/>
        <end position="233"/>
    </location>
</feature>
<dbReference type="AlphaFoldDB" id="A0A931G555"/>
<sequence>MKAFLTTDNVFARVVRLSAGLFAYGVAIALMIRGNIGASPWDVFGQGVSRSTSLSFGLCTIIISAAVLLLWIPLRQRPGIGTVANAVLIGAFADLGLAFISRPSHVALQALMFSAGLFLLALATALYIGAGMGPGPRDGLMTGLVRVTGRPVWQIRTGLELVVVVVGFFLGGVVGIGTLAFAVAVGPLTQVTLKWLHVDLHQPTIRRAQAGRAQIRPRPQRRRTKAIRRTKAT</sequence>
<organism evidence="3 4">
    <name type="scientific">Arthrobacter terrae</name>
    <dbReference type="NCBI Taxonomy" id="2935737"/>
    <lineage>
        <taxon>Bacteria</taxon>
        <taxon>Bacillati</taxon>
        <taxon>Actinomycetota</taxon>
        <taxon>Actinomycetes</taxon>
        <taxon>Micrococcales</taxon>
        <taxon>Micrococcaceae</taxon>
        <taxon>Arthrobacter</taxon>
    </lineage>
</organism>
<feature type="transmembrane region" description="Helical" evidence="2">
    <location>
        <begin position="53"/>
        <end position="74"/>
    </location>
</feature>
<keyword evidence="2" id="KW-0812">Transmembrane</keyword>
<keyword evidence="2" id="KW-0472">Membrane</keyword>
<name>A0A931G555_9MICC</name>